<name>A0A5N6EF19_9EURO</name>
<dbReference type="Proteomes" id="UP000326799">
    <property type="component" value="Unassembled WGS sequence"/>
</dbReference>
<proteinExistence type="predicted"/>
<dbReference type="AlphaFoldDB" id="A0A5N6EF19"/>
<dbReference type="EMBL" id="ML733489">
    <property type="protein sequence ID" value="KAB8216008.1"/>
    <property type="molecule type" value="Genomic_DNA"/>
</dbReference>
<accession>A0A5N6EF19</accession>
<keyword evidence="2" id="KW-1185">Reference proteome</keyword>
<reference evidence="1 2" key="1">
    <citation type="submission" date="2019-04" db="EMBL/GenBank/DDBJ databases">
        <title>Fungal friends and foes A comparative genomics study of 23 Aspergillus species from section Flavi.</title>
        <authorList>
            <consortium name="DOE Joint Genome Institute"/>
            <person name="Kjaerbolling I."/>
            <person name="Vesth T.C."/>
            <person name="Frisvad J.C."/>
            <person name="Nybo J.L."/>
            <person name="Theobald S."/>
            <person name="Kildgaard S."/>
            <person name="Petersen T.I."/>
            <person name="Kuo A."/>
            <person name="Sato A."/>
            <person name="Lyhne E.K."/>
            <person name="Kogle M.E."/>
            <person name="Wiebenga A."/>
            <person name="Kun R.S."/>
            <person name="Lubbers R.J."/>
            <person name="Makela M.R."/>
            <person name="Barry K."/>
            <person name="Chovatia M."/>
            <person name="Clum A."/>
            <person name="Daum C."/>
            <person name="Haridas S."/>
            <person name="He G."/>
            <person name="LaButti K."/>
            <person name="Lipzen A."/>
            <person name="Mondo S."/>
            <person name="Pangilinan J."/>
            <person name="Riley R."/>
            <person name="Salamov A."/>
            <person name="Simmons B.A."/>
            <person name="Magnuson J.K."/>
            <person name="Henrissat B."/>
            <person name="Mortensen U.H."/>
            <person name="Larsen T.O."/>
            <person name="De vries R.P."/>
            <person name="Grigoriev I.V."/>
            <person name="Machida M."/>
            <person name="Baker S.E."/>
            <person name="Andersen M.R."/>
        </authorList>
    </citation>
    <scope>NUCLEOTIDE SEQUENCE [LARGE SCALE GENOMIC DNA]</scope>
    <source>
        <strain evidence="1 2">CBS 126849</strain>
    </source>
</reference>
<organism evidence="1 2">
    <name type="scientific">Aspergillus novoparasiticus</name>
    <dbReference type="NCBI Taxonomy" id="986946"/>
    <lineage>
        <taxon>Eukaryota</taxon>
        <taxon>Fungi</taxon>
        <taxon>Dikarya</taxon>
        <taxon>Ascomycota</taxon>
        <taxon>Pezizomycotina</taxon>
        <taxon>Eurotiomycetes</taxon>
        <taxon>Eurotiomycetidae</taxon>
        <taxon>Eurotiales</taxon>
        <taxon>Aspergillaceae</taxon>
        <taxon>Aspergillus</taxon>
        <taxon>Aspergillus subgen. Circumdati</taxon>
    </lineage>
</organism>
<evidence type="ECO:0000313" key="2">
    <source>
        <dbReference type="Proteomes" id="UP000326799"/>
    </source>
</evidence>
<gene>
    <name evidence="1" type="ORF">BDV33DRAFT_161754</name>
</gene>
<sequence>MYRQVCYGKSVSQICHTKILKYGYIPNDATVVTTRTTGKGAEAAAVGRRATTREGYGVLLITQTRNGGEEEQRGVKLGNAERAGFSYLMIDQLAAEGSGELQHEWVSIGFLLAQNSPVYGMNFQEVEKTLGLGRATTKRPPKDLPRQEL</sequence>
<protein>
    <submittedName>
        <fullName evidence="1">Uncharacterized protein</fullName>
    </submittedName>
</protein>
<evidence type="ECO:0000313" key="1">
    <source>
        <dbReference type="EMBL" id="KAB8216008.1"/>
    </source>
</evidence>